<evidence type="ECO:0000313" key="3">
    <source>
        <dbReference type="Proteomes" id="UP001550850"/>
    </source>
</evidence>
<dbReference type="PROSITE" id="PS51318">
    <property type="entry name" value="TAT"/>
    <property type="match status" value="1"/>
</dbReference>
<dbReference type="EMBL" id="JBEZUR010000006">
    <property type="protein sequence ID" value="MEU3553775.1"/>
    <property type="molecule type" value="Genomic_DNA"/>
</dbReference>
<protein>
    <recommendedName>
        <fullName evidence="4">Secreted protein</fullName>
    </recommendedName>
</protein>
<keyword evidence="3" id="KW-1185">Reference proteome</keyword>
<name>A0ABV2YDI4_9ACTN</name>
<dbReference type="InterPro" id="IPR006311">
    <property type="entry name" value="TAT_signal"/>
</dbReference>
<evidence type="ECO:0008006" key="4">
    <source>
        <dbReference type="Google" id="ProtNLM"/>
    </source>
</evidence>
<accession>A0ABV2YDI4</accession>
<comment type="caution">
    <text evidence="2">The sequence shown here is derived from an EMBL/GenBank/DDBJ whole genome shotgun (WGS) entry which is preliminary data.</text>
</comment>
<dbReference type="Proteomes" id="UP001550850">
    <property type="component" value="Unassembled WGS sequence"/>
</dbReference>
<evidence type="ECO:0000256" key="1">
    <source>
        <dbReference type="SAM" id="MobiDB-lite"/>
    </source>
</evidence>
<feature type="region of interest" description="Disordered" evidence="1">
    <location>
        <begin position="51"/>
        <end position="73"/>
    </location>
</feature>
<gene>
    <name evidence="2" type="ORF">AB0E65_06045</name>
</gene>
<feature type="region of interest" description="Disordered" evidence="1">
    <location>
        <begin position="1"/>
        <end position="22"/>
    </location>
</feature>
<evidence type="ECO:0000313" key="2">
    <source>
        <dbReference type="EMBL" id="MEU3553775.1"/>
    </source>
</evidence>
<proteinExistence type="predicted"/>
<reference evidence="2 3" key="1">
    <citation type="submission" date="2024-06" db="EMBL/GenBank/DDBJ databases">
        <title>The Natural Products Discovery Center: Release of the First 8490 Sequenced Strains for Exploring Actinobacteria Biosynthetic Diversity.</title>
        <authorList>
            <person name="Kalkreuter E."/>
            <person name="Kautsar S.A."/>
            <person name="Yang D."/>
            <person name="Bader C.D."/>
            <person name="Teijaro C.N."/>
            <person name="Fluegel L."/>
            <person name="Davis C.M."/>
            <person name="Simpson J.R."/>
            <person name="Lauterbach L."/>
            <person name="Steele A.D."/>
            <person name="Gui C."/>
            <person name="Meng S."/>
            <person name="Li G."/>
            <person name="Viehrig K."/>
            <person name="Ye F."/>
            <person name="Su P."/>
            <person name="Kiefer A.F."/>
            <person name="Nichols A."/>
            <person name="Cepeda A.J."/>
            <person name="Yan W."/>
            <person name="Fan B."/>
            <person name="Jiang Y."/>
            <person name="Adhikari A."/>
            <person name="Zheng C.-J."/>
            <person name="Schuster L."/>
            <person name="Cowan T.M."/>
            <person name="Smanski M.J."/>
            <person name="Chevrette M.G."/>
            <person name="De Carvalho L.P.S."/>
            <person name="Shen B."/>
        </authorList>
    </citation>
    <scope>NUCLEOTIDE SEQUENCE [LARGE SCALE GENOMIC DNA]</scope>
    <source>
        <strain evidence="2 3">NPDC038104</strain>
    </source>
</reference>
<dbReference type="RefSeq" id="WP_108955207.1">
    <property type="nucleotide sequence ID" value="NZ_BEVZ01000005.1"/>
</dbReference>
<feature type="compositionally biased region" description="Low complexity" evidence="1">
    <location>
        <begin position="9"/>
        <end position="20"/>
    </location>
</feature>
<feature type="compositionally biased region" description="Basic and acidic residues" evidence="1">
    <location>
        <begin position="61"/>
        <end position="73"/>
    </location>
</feature>
<sequence>MRNATEQLAPATEAASSATPARRRRGAVAALLATALAGGLTAFAPVASAAPAAADSVSSRPGERLSDRQADRVLDRAGVRRVSPGDCHNVNRSRCTSYQGIQEDTVRGLVKLKRDSRCNVVVVNGTEVGNDWGDRRSRYTHANGYKVDLRENRCLDRYIRDTADRVRGSRGDVVYRDSHHGRAYVQYEFERGVLDVTYF</sequence>
<organism evidence="2 3">
    <name type="scientific">Streptomyces fragilis</name>
    <dbReference type="NCBI Taxonomy" id="67301"/>
    <lineage>
        <taxon>Bacteria</taxon>
        <taxon>Bacillati</taxon>
        <taxon>Actinomycetota</taxon>
        <taxon>Actinomycetes</taxon>
        <taxon>Kitasatosporales</taxon>
        <taxon>Streptomycetaceae</taxon>
        <taxon>Streptomyces</taxon>
    </lineage>
</organism>